<evidence type="ECO:0000313" key="5">
    <source>
        <dbReference type="Proteomes" id="UP000785200"/>
    </source>
</evidence>
<dbReference type="PANTHER" id="PTHR13561:SF20">
    <property type="entry name" value="DNA TOPOISOMERASE 2-BINDING PROTEIN 1"/>
    <property type="match status" value="1"/>
</dbReference>
<keyword evidence="5" id="KW-1185">Reference proteome</keyword>
<feature type="region of interest" description="Disordered" evidence="2">
    <location>
        <begin position="525"/>
        <end position="708"/>
    </location>
</feature>
<dbReference type="SMART" id="SM00292">
    <property type="entry name" value="BRCT"/>
    <property type="match status" value="4"/>
</dbReference>
<feature type="compositionally biased region" description="Basic and acidic residues" evidence="2">
    <location>
        <begin position="231"/>
        <end position="241"/>
    </location>
</feature>
<organism evidence="4 5">
    <name type="scientific">Hyphodiscus hymeniophilus</name>
    <dbReference type="NCBI Taxonomy" id="353542"/>
    <lineage>
        <taxon>Eukaryota</taxon>
        <taxon>Fungi</taxon>
        <taxon>Dikarya</taxon>
        <taxon>Ascomycota</taxon>
        <taxon>Pezizomycotina</taxon>
        <taxon>Leotiomycetes</taxon>
        <taxon>Helotiales</taxon>
        <taxon>Hyphodiscaceae</taxon>
        <taxon>Hyphodiscus</taxon>
    </lineage>
</organism>
<feature type="region of interest" description="Disordered" evidence="2">
    <location>
        <begin position="796"/>
        <end position="822"/>
    </location>
</feature>
<name>A0A9P6VJU0_9HELO</name>
<feature type="domain" description="BRCT" evidence="3">
    <location>
        <begin position="316"/>
        <end position="416"/>
    </location>
</feature>
<dbReference type="AlphaFoldDB" id="A0A9P6VJU0"/>
<dbReference type="Proteomes" id="UP000785200">
    <property type="component" value="Unassembled WGS sequence"/>
</dbReference>
<dbReference type="GO" id="GO:0007095">
    <property type="term" value="P:mitotic G2 DNA damage checkpoint signaling"/>
    <property type="evidence" value="ECO:0007669"/>
    <property type="project" value="TreeGrafter"/>
</dbReference>
<feature type="domain" description="BRCT" evidence="3">
    <location>
        <begin position="19"/>
        <end position="92"/>
    </location>
</feature>
<feature type="region of interest" description="Disordered" evidence="2">
    <location>
        <begin position="206"/>
        <end position="251"/>
    </location>
</feature>
<dbReference type="CDD" id="cd17723">
    <property type="entry name" value="BRCT_Rad4_rpt4"/>
    <property type="match status" value="1"/>
</dbReference>
<evidence type="ECO:0000256" key="1">
    <source>
        <dbReference type="ARBA" id="ARBA00022737"/>
    </source>
</evidence>
<dbReference type="Gene3D" id="3.40.50.10190">
    <property type="entry name" value="BRCT domain"/>
    <property type="match status" value="4"/>
</dbReference>
<feature type="compositionally biased region" description="Polar residues" evidence="2">
    <location>
        <begin position="674"/>
        <end position="697"/>
    </location>
</feature>
<feature type="domain" description="BRCT" evidence="3">
    <location>
        <begin position="114"/>
        <end position="203"/>
    </location>
</feature>
<dbReference type="InterPro" id="IPR059215">
    <property type="entry name" value="BRCT2_TopBP1-like"/>
</dbReference>
<dbReference type="PANTHER" id="PTHR13561">
    <property type="entry name" value="DNA REPLICATION REGULATOR DPB11-RELATED"/>
    <property type="match status" value="1"/>
</dbReference>
<feature type="region of interest" description="Disordered" evidence="2">
    <location>
        <begin position="741"/>
        <end position="764"/>
    </location>
</feature>
<evidence type="ECO:0000256" key="2">
    <source>
        <dbReference type="SAM" id="MobiDB-lite"/>
    </source>
</evidence>
<dbReference type="InterPro" id="IPR001357">
    <property type="entry name" value="BRCT_dom"/>
</dbReference>
<accession>A0A9P6VJU0</accession>
<dbReference type="InterPro" id="IPR036420">
    <property type="entry name" value="BRCT_dom_sf"/>
</dbReference>
<comment type="caution">
    <text evidence="4">The sequence shown here is derived from an EMBL/GenBank/DDBJ whole genome shotgun (WGS) entry which is preliminary data.</text>
</comment>
<dbReference type="OrthoDB" id="251770at2759"/>
<feature type="domain" description="BRCT" evidence="3">
    <location>
        <begin position="446"/>
        <end position="514"/>
    </location>
</feature>
<keyword evidence="1" id="KW-0677">Repeat</keyword>
<dbReference type="CDD" id="cd17731">
    <property type="entry name" value="BRCT_TopBP1_rpt2_like"/>
    <property type="match status" value="1"/>
</dbReference>
<dbReference type="Pfam" id="PF12738">
    <property type="entry name" value="PTCB-BRCT"/>
    <property type="match status" value="3"/>
</dbReference>
<evidence type="ECO:0000259" key="3">
    <source>
        <dbReference type="PROSITE" id="PS50172"/>
    </source>
</evidence>
<dbReference type="PROSITE" id="PS50172">
    <property type="entry name" value="BRCT"/>
    <property type="match status" value="4"/>
</dbReference>
<protein>
    <submittedName>
        <fullName evidence="4">S-M checkpoint control rad4</fullName>
    </submittedName>
</protein>
<dbReference type="GO" id="GO:0006270">
    <property type="term" value="P:DNA replication initiation"/>
    <property type="evidence" value="ECO:0007669"/>
    <property type="project" value="TreeGrafter"/>
</dbReference>
<proteinExistence type="predicted"/>
<dbReference type="GO" id="GO:0033314">
    <property type="term" value="P:mitotic DNA replication checkpoint signaling"/>
    <property type="evidence" value="ECO:0007669"/>
    <property type="project" value="TreeGrafter"/>
</dbReference>
<dbReference type="EMBL" id="VNKQ01000009">
    <property type="protein sequence ID" value="KAG0648993.1"/>
    <property type="molecule type" value="Genomic_DNA"/>
</dbReference>
<feature type="region of interest" description="Disordered" evidence="2">
    <location>
        <begin position="281"/>
        <end position="312"/>
    </location>
</feature>
<dbReference type="CDD" id="cd18433">
    <property type="entry name" value="BRCT_Rad4_rpt3"/>
    <property type="match status" value="1"/>
</dbReference>
<reference evidence="4" key="1">
    <citation type="submission" date="2019-07" db="EMBL/GenBank/DDBJ databases">
        <title>Hyphodiscus hymeniophilus genome sequencing and assembly.</title>
        <authorList>
            <person name="Kramer G."/>
            <person name="Nodwell J."/>
        </authorList>
    </citation>
    <scope>NUCLEOTIDE SEQUENCE</scope>
    <source>
        <strain evidence="4">ATCC 34498</strain>
    </source>
</reference>
<dbReference type="SUPFAM" id="SSF52113">
    <property type="entry name" value="BRCT domain"/>
    <property type="match status" value="4"/>
</dbReference>
<evidence type="ECO:0000313" key="4">
    <source>
        <dbReference type="EMBL" id="KAG0648993.1"/>
    </source>
</evidence>
<sequence length="822" mass="91065">MDENETNRWEHSVPLNPAAESRPLKHAVICCTSVPDEKRTEIGKYVEQMGAIHRYDLTLDVTHLIVGDYNTPKYRYVAKERPDVRPMTIEWIEAVRELWMEDKDIDVEALEQQHLLPTFKTLKFSMTGCDDPTERLEIAEQVKANGAIYEGDLTKQITHLISFRTEGAKYRAAKSWGLRIVSVEWMRDSLERGMILDEQLYNPILPPEERGKGAWDRTKPKRTSLGKRSRRDSTDGVEGARRKLRRTASTKLNSQNDSIWGDIVGGGGTVLQVARSGIWDAADETPNLSKDNPRPEPEESSSDPPTISNAVHIQPPPVGFFSGYRFYLHGFTGPKTQILLNHLLPQDAEISNTVDEFSAPTKCISIRKFMVVPSNLPVSDRPDLPLSNGQVEPVTEWWVERCLHQKKFVDPQGHVIGRPFRAFPIAGFEEMTISSAAFAGVDLLHVTKAVELLGAKYSEAFTKHSSILLTKTTSGLRKDKLDAARDWKVPIVEANWLWDSIEAGAKQPLLKYRFRGQKLACSPKMNEIPSVKPQVGRSKSEGRPVPTAERPCSSSTARPPRTARLDNTAFISDEPAPAIESEAESQNKPEAEASNSTSDLSYKSEPLSEINANSPTRTVSTAPAPSNHPNSRPKEDISNAISDLLAMTKTTAQPTHSDVPEARRRGRILGRAASNVSITGSSTPFSRATSVDSTATHGNPVEYPAHGKPSIANLANEASTDTHKSAQARIEKERIEKFLAEGNGIEEENESQPPSSTQLLYDDPESREYKERIMARMLGEKVDEAGIQGRRKMRVATISGGETGERSVRKRGRPPGGGGGLR</sequence>
<feature type="compositionally biased region" description="Basic residues" evidence="2">
    <location>
        <begin position="219"/>
        <end position="230"/>
    </location>
</feature>
<feature type="compositionally biased region" description="Basic and acidic residues" evidence="2">
    <location>
        <begin position="207"/>
        <end position="218"/>
    </location>
</feature>
<feature type="compositionally biased region" description="Polar residues" evidence="2">
    <location>
        <begin position="610"/>
        <end position="630"/>
    </location>
</feature>
<gene>
    <name evidence="4" type="ORF">D0Z07_4955</name>
</gene>